<feature type="domain" description="G5" evidence="3">
    <location>
        <begin position="155"/>
        <end position="235"/>
    </location>
</feature>
<proteinExistence type="predicted"/>
<evidence type="ECO:0000256" key="1">
    <source>
        <dbReference type="ARBA" id="ARBA00022729"/>
    </source>
</evidence>
<dbReference type="PROSITE" id="PS51109">
    <property type="entry name" value="G5"/>
    <property type="match status" value="1"/>
</dbReference>
<dbReference type="SUPFAM" id="SSF53955">
    <property type="entry name" value="Lysozyme-like"/>
    <property type="match status" value="1"/>
</dbReference>
<organism evidence="4 5">
    <name type="scientific">Trueperella pyogenes</name>
    <dbReference type="NCBI Taxonomy" id="1661"/>
    <lineage>
        <taxon>Bacteria</taxon>
        <taxon>Bacillati</taxon>
        <taxon>Actinomycetota</taxon>
        <taxon>Actinomycetes</taxon>
        <taxon>Actinomycetales</taxon>
        <taxon>Actinomycetaceae</taxon>
        <taxon>Trueperella</taxon>
    </lineage>
</organism>
<keyword evidence="1" id="KW-0732">Signal</keyword>
<dbReference type="Pfam" id="PF03990">
    <property type="entry name" value="DUF348"/>
    <property type="match status" value="1"/>
</dbReference>
<name>A0A3S9QL61_9ACTO</name>
<dbReference type="InterPro" id="IPR011098">
    <property type="entry name" value="G5_dom"/>
</dbReference>
<evidence type="ECO:0000256" key="2">
    <source>
        <dbReference type="SAM" id="MobiDB-lite"/>
    </source>
</evidence>
<dbReference type="Gene3D" id="2.20.230.10">
    <property type="entry name" value="Resuscitation-promoting factor rpfb"/>
    <property type="match status" value="1"/>
</dbReference>
<evidence type="ECO:0000313" key="4">
    <source>
        <dbReference type="EMBL" id="AZR06771.1"/>
    </source>
</evidence>
<feature type="region of interest" description="Disordered" evidence="2">
    <location>
        <begin position="1"/>
        <end position="22"/>
    </location>
</feature>
<dbReference type="RefSeq" id="WP_108726591.1">
    <property type="nucleotide sequence ID" value="NZ_CP029001.1"/>
</dbReference>
<evidence type="ECO:0000313" key="5">
    <source>
        <dbReference type="Proteomes" id="UP000275951"/>
    </source>
</evidence>
<reference evidence="4 5" key="1">
    <citation type="submission" date="2018-11" db="EMBL/GenBank/DDBJ databases">
        <title>Multidrug-resistant genes are associated with an 42-kb island TGI1 carrying a complex class 1 integron in a Trueperella pyogenes.</title>
        <authorList>
            <person name="Dong W."/>
        </authorList>
    </citation>
    <scope>NUCLEOTIDE SEQUENCE [LARGE SCALE GENOMIC DNA]</scope>
    <source>
        <strain evidence="4 5">TP4</strain>
    </source>
</reference>
<dbReference type="InterPro" id="IPR023346">
    <property type="entry name" value="Lysozyme-like_dom_sf"/>
</dbReference>
<gene>
    <name evidence="4" type="ORF">EBQ10_05330</name>
</gene>
<dbReference type="EMBL" id="CP033905">
    <property type="protein sequence ID" value="AZR06771.1"/>
    <property type="molecule type" value="Genomic_DNA"/>
</dbReference>
<dbReference type="Proteomes" id="UP000275951">
    <property type="component" value="Chromosome"/>
</dbReference>
<dbReference type="InterPro" id="IPR007137">
    <property type="entry name" value="DUF348"/>
</dbReference>
<sequence length="347" mass="36074">MAERLHASQSADTAEIPPVNAATSAPCAEQMSLVTSRAKDAPAPRQHRYTRMMRVAGVASLTVFAAGGTSGVPGVELPRVEQAVAAVVNQASSAPATAAADVAFDVTVDGTTTRVNASSGITYAVALAQAGIEIGARDEVSVSLADAVSAEPVTIVRVSTKTVFEDYKIPFETTRMETNELAEGEEKVQTPGTAGAGKRNFQVTYRDGVESARMLLVETVSAEPVAEVVRVGVRPAAPAAPPSAPVPPGSARQTAQGMLANYGWGADQWPCLDALWQRESGWNAAAANRSSGAYGIPQALPGSKMASAGADWKTNPATQIAWGLGYISGRYGSPCGAWNHSQSRGWY</sequence>
<dbReference type="Gene3D" id="1.10.530.10">
    <property type="match status" value="1"/>
</dbReference>
<accession>A0A3S9QL61</accession>
<evidence type="ECO:0000259" key="3">
    <source>
        <dbReference type="PROSITE" id="PS51109"/>
    </source>
</evidence>
<dbReference type="Pfam" id="PF07501">
    <property type="entry name" value="G5"/>
    <property type="match status" value="1"/>
</dbReference>
<dbReference type="SMART" id="SM01208">
    <property type="entry name" value="G5"/>
    <property type="match status" value="1"/>
</dbReference>
<dbReference type="AlphaFoldDB" id="A0A3S9QL61"/>
<protein>
    <recommendedName>
        <fullName evidence="3">G5 domain-containing protein</fullName>
    </recommendedName>
</protein>